<gene>
    <name evidence="3" type="ORF">WCI35_014191</name>
</gene>
<proteinExistence type="predicted"/>
<feature type="non-terminal residue" evidence="3">
    <location>
        <position position="77"/>
    </location>
</feature>
<keyword evidence="2" id="KW-0732">Signal</keyword>
<feature type="chain" id="PRO_5044747143" evidence="2">
    <location>
        <begin position="20"/>
        <end position="77"/>
    </location>
</feature>
<dbReference type="AlphaFoldDB" id="A0ABD2EB31"/>
<evidence type="ECO:0000313" key="4">
    <source>
        <dbReference type="Proteomes" id="UP001610411"/>
    </source>
</evidence>
<name>A0ABD2EB31_DAUMA</name>
<protein>
    <submittedName>
        <fullName evidence="3">Mucin-like protein 1</fullName>
    </submittedName>
</protein>
<accession>A0ABD2EB31</accession>
<sequence length="77" mass="8041">MKFLAVLVLVGVSTFLVSGEDMTTAAPSDTSATAAPEETSTAAEPTRTTVASPKFFKGKTIPFSNGLRISGHVYYVA</sequence>
<evidence type="ECO:0000256" key="1">
    <source>
        <dbReference type="SAM" id="MobiDB-lite"/>
    </source>
</evidence>
<organism evidence="3 4">
    <name type="scientific">Daubentonia madagascariensis</name>
    <name type="common">Aye-aye</name>
    <name type="synonym">Sciurus madagascariensis</name>
    <dbReference type="NCBI Taxonomy" id="31869"/>
    <lineage>
        <taxon>Eukaryota</taxon>
        <taxon>Metazoa</taxon>
        <taxon>Chordata</taxon>
        <taxon>Craniata</taxon>
        <taxon>Vertebrata</taxon>
        <taxon>Euteleostomi</taxon>
        <taxon>Mammalia</taxon>
        <taxon>Eutheria</taxon>
        <taxon>Euarchontoglires</taxon>
        <taxon>Primates</taxon>
        <taxon>Strepsirrhini</taxon>
        <taxon>Chiromyiformes</taxon>
        <taxon>Daubentoniidae</taxon>
        <taxon>Daubentonia</taxon>
    </lineage>
</organism>
<dbReference type="EMBL" id="JBFSEQ010000005">
    <property type="protein sequence ID" value="KAL2776300.1"/>
    <property type="molecule type" value="Genomic_DNA"/>
</dbReference>
<feature type="region of interest" description="Disordered" evidence="1">
    <location>
        <begin position="23"/>
        <end position="48"/>
    </location>
</feature>
<evidence type="ECO:0000256" key="2">
    <source>
        <dbReference type="SAM" id="SignalP"/>
    </source>
</evidence>
<dbReference type="Proteomes" id="UP001610411">
    <property type="component" value="Unassembled WGS sequence"/>
</dbReference>
<reference evidence="3 4" key="1">
    <citation type="journal article" date="2024" name="G3 (Bethesda)">
        <title>A hybrid genome assembly of the endangered aye-aye (Daubentonia madagascariensis).</title>
        <authorList>
            <person name="Versoza C.J."/>
            <person name="Pfeifer S.P."/>
        </authorList>
    </citation>
    <scope>NUCLEOTIDE SEQUENCE [LARGE SCALE GENOMIC DNA]</scope>
    <source>
        <strain evidence="3">6821</strain>
    </source>
</reference>
<feature type="signal peptide" evidence="2">
    <location>
        <begin position="1"/>
        <end position="19"/>
    </location>
</feature>
<evidence type="ECO:0000313" key="3">
    <source>
        <dbReference type="EMBL" id="KAL2776300.1"/>
    </source>
</evidence>
<comment type="caution">
    <text evidence="3">The sequence shown here is derived from an EMBL/GenBank/DDBJ whole genome shotgun (WGS) entry which is preliminary data.</text>
</comment>
<keyword evidence="4" id="KW-1185">Reference proteome</keyword>